<evidence type="ECO:0000313" key="1">
    <source>
        <dbReference type="EMBL" id="MBF9132840.1"/>
    </source>
</evidence>
<dbReference type="RefSeq" id="WP_196204363.1">
    <property type="nucleotide sequence ID" value="NZ_JADPUN010000252.1"/>
</dbReference>
<dbReference type="EMBL" id="JADPUN010000252">
    <property type="protein sequence ID" value="MBF9132840.1"/>
    <property type="molecule type" value="Genomic_DNA"/>
</dbReference>
<accession>A0ABS0H2Z5</accession>
<protein>
    <submittedName>
        <fullName evidence="1">Uncharacterized protein</fullName>
    </submittedName>
</protein>
<dbReference type="Proteomes" id="UP000638560">
    <property type="component" value="Unassembled WGS sequence"/>
</dbReference>
<name>A0ABS0H2Z5_9ACTN</name>
<gene>
    <name evidence="1" type="ORF">I0C86_28355</name>
</gene>
<keyword evidence="2" id="KW-1185">Reference proteome</keyword>
<sequence>MLAEVVVLQFLGQYRPVLLRPGQITGVAEQPVVLAEPTKTEPSTQATAVWVTRSSRHAGQVAAVRF</sequence>
<comment type="caution">
    <text evidence="1">The sequence shown here is derived from an EMBL/GenBank/DDBJ whole genome shotgun (WGS) entry which is preliminary data.</text>
</comment>
<evidence type="ECO:0000313" key="2">
    <source>
        <dbReference type="Proteomes" id="UP000638560"/>
    </source>
</evidence>
<proteinExistence type="predicted"/>
<organism evidence="1 2">
    <name type="scientific">Plantactinospora alkalitolerans</name>
    <dbReference type="NCBI Taxonomy" id="2789879"/>
    <lineage>
        <taxon>Bacteria</taxon>
        <taxon>Bacillati</taxon>
        <taxon>Actinomycetota</taxon>
        <taxon>Actinomycetes</taxon>
        <taxon>Micromonosporales</taxon>
        <taxon>Micromonosporaceae</taxon>
        <taxon>Plantactinospora</taxon>
    </lineage>
</organism>
<reference evidence="1 2" key="1">
    <citation type="submission" date="2020-11" db="EMBL/GenBank/DDBJ databases">
        <title>A novel isolate from a Black sea contaminated sediment with potential to produce alkanes: Plantactinospora alkalitolerans sp. nov.</title>
        <authorList>
            <person name="Carro L."/>
            <person name="Veyisoglu A."/>
            <person name="Guven K."/>
            <person name="Schumann P."/>
            <person name="Klenk H.-P."/>
            <person name="Sahin N."/>
        </authorList>
    </citation>
    <scope>NUCLEOTIDE SEQUENCE [LARGE SCALE GENOMIC DNA]</scope>
    <source>
        <strain evidence="1 2">S1510</strain>
    </source>
</reference>